<protein>
    <submittedName>
        <fullName evidence="2">Uncharacterized protein</fullName>
    </submittedName>
</protein>
<dbReference type="Gene3D" id="2.130.10.10">
    <property type="entry name" value="YVTN repeat-like/Quinoprotein amine dehydrogenase"/>
    <property type="match status" value="1"/>
</dbReference>
<accession>A0A553PB85</accession>
<evidence type="ECO:0000256" key="1">
    <source>
        <dbReference type="PROSITE-ProRule" id="PRU00221"/>
    </source>
</evidence>
<dbReference type="Pfam" id="PF00400">
    <property type="entry name" value="WD40"/>
    <property type="match status" value="1"/>
</dbReference>
<gene>
    <name evidence="2" type="ORF">TCAL_01263</name>
</gene>
<dbReference type="EMBL" id="VCGU01000005">
    <property type="protein sequence ID" value="TRY74943.1"/>
    <property type="molecule type" value="Genomic_DNA"/>
</dbReference>
<dbReference type="InterPro" id="IPR001680">
    <property type="entry name" value="WD40_rpt"/>
</dbReference>
<dbReference type="STRING" id="6832.A0A553PB85"/>
<keyword evidence="1" id="KW-0853">WD repeat</keyword>
<dbReference type="InterPro" id="IPR015943">
    <property type="entry name" value="WD40/YVTN_repeat-like_dom_sf"/>
</dbReference>
<feature type="non-terminal residue" evidence="2">
    <location>
        <position position="1"/>
    </location>
</feature>
<sequence length="294" mass="32590">AGLVSGQIKVYNPVNGSIVTTLENEEILSNGKALSRLRCKPYTDFQPNTLVAATYVSGHLRLWNFATGQCAAQVRDDDKNAEYLSLSFNPFADVIAVGLSNGHIKLYDENTLQVVSLLHKSLSPFKNNGHTNRVLCIANHPTNPHEFVSSGWDNTLQFWDARCPNSIRSTFGAFVCGEGLVFDRKGRDLVVASWRGKQQLQLIDYTTGKLIEDIEPQLTNHYLTSAQYLNKDLLITCGTNLGIIKVVDLQKKATIASITELPGIYDIDMAKKAVTGHRFLITNNTSIVTIEYNK</sequence>
<dbReference type="AlphaFoldDB" id="A0A553PB85"/>
<dbReference type="PANTHER" id="PTHR47822:SF2">
    <property type="entry name" value="F-BOX AND WD-40 DOMAIN PROTEIN 7"/>
    <property type="match status" value="1"/>
</dbReference>
<dbReference type="PROSITE" id="PS50294">
    <property type="entry name" value="WD_REPEATS_REGION"/>
    <property type="match status" value="1"/>
</dbReference>
<feature type="repeat" description="WD" evidence="1">
    <location>
        <begin position="127"/>
        <end position="169"/>
    </location>
</feature>
<name>A0A553PB85_TIGCA</name>
<evidence type="ECO:0000313" key="3">
    <source>
        <dbReference type="Proteomes" id="UP000318571"/>
    </source>
</evidence>
<reference evidence="2 3" key="1">
    <citation type="journal article" date="2018" name="Nat. Ecol. Evol.">
        <title>Genomic signatures of mitonuclear coevolution across populations of Tigriopus californicus.</title>
        <authorList>
            <person name="Barreto F.S."/>
            <person name="Watson E.T."/>
            <person name="Lima T.G."/>
            <person name="Willett C.S."/>
            <person name="Edmands S."/>
            <person name="Li W."/>
            <person name="Burton R.S."/>
        </authorList>
    </citation>
    <scope>NUCLEOTIDE SEQUENCE [LARGE SCALE GENOMIC DNA]</scope>
    <source>
        <strain evidence="2 3">San Diego</strain>
    </source>
</reference>
<evidence type="ECO:0000313" key="2">
    <source>
        <dbReference type="EMBL" id="TRY74943.1"/>
    </source>
</evidence>
<dbReference type="SUPFAM" id="SSF50978">
    <property type="entry name" value="WD40 repeat-like"/>
    <property type="match status" value="1"/>
</dbReference>
<dbReference type="OMA" id="KVKLWHV"/>
<comment type="caution">
    <text evidence="2">The sequence shown here is derived from an EMBL/GenBank/DDBJ whole genome shotgun (WGS) entry which is preliminary data.</text>
</comment>
<dbReference type="SMART" id="SM00320">
    <property type="entry name" value="WD40"/>
    <property type="match status" value="3"/>
</dbReference>
<dbReference type="PROSITE" id="PS50082">
    <property type="entry name" value="WD_REPEATS_2"/>
    <property type="match status" value="1"/>
</dbReference>
<proteinExistence type="predicted"/>
<dbReference type="Proteomes" id="UP000318571">
    <property type="component" value="Chromosome 2"/>
</dbReference>
<keyword evidence="3" id="KW-1185">Reference proteome</keyword>
<dbReference type="InterPro" id="IPR036322">
    <property type="entry name" value="WD40_repeat_dom_sf"/>
</dbReference>
<organism evidence="2 3">
    <name type="scientific">Tigriopus californicus</name>
    <name type="common">Marine copepod</name>
    <dbReference type="NCBI Taxonomy" id="6832"/>
    <lineage>
        <taxon>Eukaryota</taxon>
        <taxon>Metazoa</taxon>
        <taxon>Ecdysozoa</taxon>
        <taxon>Arthropoda</taxon>
        <taxon>Crustacea</taxon>
        <taxon>Multicrustacea</taxon>
        <taxon>Hexanauplia</taxon>
        <taxon>Copepoda</taxon>
        <taxon>Harpacticoida</taxon>
        <taxon>Harpacticidae</taxon>
        <taxon>Tigriopus</taxon>
    </lineage>
</organism>
<dbReference type="PANTHER" id="PTHR47822">
    <property type="entry name" value="CARBOHYDRATE BINDING DOMAIN CONTAINING PROTEIN"/>
    <property type="match status" value="1"/>
</dbReference>